<feature type="transmembrane region" description="Helical" evidence="7">
    <location>
        <begin position="468"/>
        <end position="490"/>
    </location>
</feature>
<dbReference type="PANTHER" id="PTHR23506:SF23">
    <property type="entry name" value="GH10249P"/>
    <property type="match status" value="1"/>
</dbReference>
<dbReference type="InterPro" id="IPR050930">
    <property type="entry name" value="MFS_Vesicular_Transporter"/>
</dbReference>
<dbReference type="Pfam" id="PF07690">
    <property type="entry name" value="MFS_1"/>
    <property type="match status" value="1"/>
</dbReference>
<keyword evidence="4 7" id="KW-1133">Transmembrane helix</keyword>
<dbReference type="InterPro" id="IPR020846">
    <property type="entry name" value="MFS_dom"/>
</dbReference>
<evidence type="ECO:0000256" key="6">
    <source>
        <dbReference type="SAM" id="MobiDB-lite"/>
    </source>
</evidence>
<evidence type="ECO:0000313" key="9">
    <source>
        <dbReference type="EMBL" id="KAF2839412.1"/>
    </source>
</evidence>
<dbReference type="InterPro" id="IPR036259">
    <property type="entry name" value="MFS_trans_sf"/>
</dbReference>
<name>A0A9P4VS14_9PEZI</name>
<keyword evidence="2" id="KW-0813">Transport</keyword>
<keyword evidence="10" id="KW-1185">Reference proteome</keyword>
<dbReference type="Proteomes" id="UP000799429">
    <property type="component" value="Unassembled WGS sequence"/>
</dbReference>
<feature type="transmembrane region" description="Helical" evidence="7">
    <location>
        <begin position="105"/>
        <end position="129"/>
    </location>
</feature>
<proteinExistence type="predicted"/>
<feature type="transmembrane region" description="Helical" evidence="7">
    <location>
        <begin position="161"/>
        <end position="183"/>
    </location>
</feature>
<comment type="subcellular location">
    <subcellularLocation>
        <location evidence="1">Membrane</location>
        <topology evidence="1">Multi-pass membrane protein</topology>
    </subcellularLocation>
</comment>
<dbReference type="GO" id="GO:0022857">
    <property type="term" value="F:transmembrane transporter activity"/>
    <property type="evidence" value="ECO:0007669"/>
    <property type="project" value="InterPro"/>
</dbReference>
<sequence length="497" mass="53527">MGRLARYTTWFSGDDNIPPIFLKQRSSSLFIVSTVGIAVFTDIFLYAVIVPIVPWALTQRAGVEEDKVQHWVSILIAIYGAALVAFSPICGYLADHTSSRRSPLLLGLVALAGATAMLNVGTTIAIWVVGRLLQGASAAVVWVVGLALLVDTVGQRDIGKAMGFVSIAFTMGIMLGPLLGGIVFDHGGYNAVFAMAYGMIILDIILRVLMIEKKHVKRWEPVVPRSDSVWSSPPNTATTLMPEEKAFYGIDEEKTYGSDNAQQRNIEPMPPGTDSAVDSKSKYPPVITLLASRRLLAALWGILAIGSVMTGFDATLPLFVHENFGWGSTGAGLIFLPIVIPSFLGPLIGWVADIYGARWLSAAGFLLGAPFLILLRLIDHDDMPQKVLLCALLFFIGTAINLVMAPLMAEITYVVEAKEKERPGMFGPKGAYAQAYGLFNMAFAIGCVVGPVWAGMVRDSSGWGTMGWSLAILSGVSAIPTAIWTGGFILRAKRRET</sequence>
<keyword evidence="3 7" id="KW-0812">Transmembrane</keyword>
<evidence type="ECO:0000256" key="2">
    <source>
        <dbReference type="ARBA" id="ARBA00022448"/>
    </source>
</evidence>
<dbReference type="EMBL" id="MU006095">
    <property type="protein sequence ID" value="KAF2839412.1"/>
    <property type="molecule type" value="Genomic_DNA"/>
</dbReference>
<evidence type="ECO:0000259" key="8">
    <source>
        <dbReference type="PROSITE" id="PS50850"/>
    </source>
</evidence>
<gene>
    <name evidence="9" type="ORF">M501DRAFT_1004023</name>
</gene>
<evidence type="ECO:0000256" key="3">
    <source>
        <dbReference type="ARBA" id="ARBA00022692"/>
    </source>
</evidence>
<dbReference type="PROSITE" id="PS50850">
    <property type="entry name" value="MFS"/>
    <property type="match status" value="1"/>
</dbReference>
<accession>A0A9P4VS14</accession>
<feature type="transmembrane region" description="Helical" evidence="7">
    <location>
        <begin position="332"/>
        <end position="352"/>
    </location>
</feature>
<feature type="transmembrane region" description="Helical" evidence="7">
    <location>
        <begin position="135"/>
        <end position="154"/>
    </location>
</feature>
<dbReference type="InterPro" id="IPR011701">
    <property type="entry name" value="MFS"/>
</dbReference>
<reference evidence="9" key="1">
    <citation type="journal article" date="2020" name="Stud. Mycol.">
        <title>101 Dothideomycetes genomes: a test case for predicting lifestyles and emergence of pathogens.</title>
        <authorList>
            <person name="Haridas S."/>
            <person name="Albert R."/>
            <person name="Binder M."/>
            <person name="Bloem J."/>
            <person name="Labutti K."/>
            <person name="Salamov A."/>
            <person name="Andreopoulos B."/>
            <person name="Baker S."/>
            <person name="Barry K."/>
            <person name="Bills G."/>
            <person name="Bluhm B."/>
            <person name="Cannon C."/>
            <person name="Castanera R."/>
            <person name="Culley D."/>
            <person name="Daum C."/>
            <person name="Ezra D."/>
            <person name="Gonzalez J."/>
            <person name="Henrissat B."/>
            <person name="Kuo A."/>
            <person name="Liang C."/>
            <person name="Lipzen A."/>
            <person name="Lutzoni F."/>
            <person name="Magnuson J."/>
            <person name="Mondo S."/>
            <person name="Nolan M."/>
            <person name="Ohm R."/>
            <person name="Pangilinan J."/>
            <person name="Park H.-J."/>
            <person name="Ramirez L."/>
            <person name="Alfaro M."/>
            <person name="Sun H."/>
            <person name="Tritt A."/>
            <person name="Yoshinaga Y."/>
            <person name="Zwiers L.-H."/>
            <person name="Turgeon B."/>
            <person name="Goodwin S."/>
            <person name="Spatafora J."/>
            <person name="Crous P."/>
            <person name="Grigoriev I."/>
        </authorList>
    </citation>
    <scope>NUCLEOTIDE SEQUENCE</scope>
    <source>
        <strain evidence="9">CBS 101060</strain>
    </source>
</reference>
<feature type="transmembrane region" description="Helical" evidence="7">
    <location>
        <begin position="29"/>
        <end position="50"/>
    </location>
</feature>
<feature type="transmembrane region" description="Helical" evidence="7">
    <location>
        <begin position="189"/>
        <end position="209"/>
    </location>
</feature>
<evidence type="ECO:0000256" key="5">
    <source>
        <dbReference type="ARBA" id="ARBA00023136"/>
    </source>
</evidence>
<protein>
    <submittedName>
        <fullName evidence="9">MFS amine transporter</fullName>
    </submittedName>
</protein>
<feature type="transmembrane region" description="Helical" evidence="7">
    <location>
        <begin position="436"/>
        <end position="456"/>
    </location>
</feature>
<keyword evidence="5 7" id="KW-0472">Membrane</keyword>
<evidence type="ECO:0000256" key="4">
    <source>
        <dbReference type="ARBA" id="ARBA00022989"/>
    </source>
</evidence>
<feature type="transmembrane region" description="Helical" evidence="7">
    <location>
        <begin position="390"/>
        <end position="415"/>
    </location>
</feature>
<dbReference type="AlphaFoldDB" id="A0A9P4VS14"/>
<dbReference type="Gene3D" id="1.20.1250.20">
    <property type="entry name" value="MFS general substrate transporter like domains"/>
    <property type="match status" value="1"/>
</dbReference>
<feature type="region of interest" description="Disordered" evidence="6">
    <location>
        <begin position="259"/>
        <end position="279"/>
    </location>
</feature>
<feature type="transmembrane region" description="Helical" evidence="7">
    <location>
        <begin position="70"/>
        <end position="93"/>
    </location>
</feature>
<evidence type="ECO:0000313" key="10">
    <source>
        <dbReference type="Proteomes" id="UP000799429"/>
    </source>
</evidence>
<dbReference type="GO" id="GO:0016020">
    <property type="term" value="C:membrane"/>
    <property type="evidence" value="ECO:0007669"/>
    <property type="project" value="UniProtKB-SubCell"/>
</dbReference>
<dbReference type="PANTHER" id="PTHR23506">
    <property type="entry name" value="GH10249P"/>
    <property type="match status" value="1"/>
</dbReference>
<evidence type="ECO:0000256" key="7">
    <source>
        <dbReference type="SAM" id="Phobius"/>
    </source>
</evidence>
<dbReference type="CDD" id="cd17325">
    <property type="entry name" value="MFS_MdtG_SLC18_like"/>
    <property type="match status" value="1"/>
</dbReference>
<feature type="transmembrane region" description="Helical" evidence="7">
    <location>
        <begin position="295"/>
        <end position="320"/>
    </location>
</feature>
<comment type="caution">
    <text evidence="9">The sequence shown here is derived from an EMBL/GenBank/DDBJ whole genome shotgun (WGS) entry which is preliminary data.</text>
</comment>
<feature type="transmembrane region" description="Helical" evidence="7">
    <location>
        <begin position="359"/>
        <end position="378"/>
    </location>
</feature>
<organism evidence="9 10">
    <name type="scientific">Patellaria atrata CBS 101060</name>
    <dbReference type="NCBI Taxonomy" id="1346257"/>
    <lineage>
        <taxon>Eukaryota</taxon>
        <taxon>Fungi</taxon>
        <taxon>Dikarya</taxon>
        <taxon>Ascomycota</taxon>
        <taxon>Pezizomycotina</taxon>
        <taxon>Dothideomycetes</taxon>
        <taxon>Dothideomycetes incertae sedis</taxon>
        <taxon>Patellariales</taxon>
        <taxon>Patellariaceae</taxon>
        <taxon>Patellaria</taxon>
    </lineage>
</organism>
<dbReference type="SUPFAM" id="SSF103473">
    <property type="entry name" value="MFS general substrate transporter"/>
    <property type="match status" value="1"/>
</dbReference>
<feature type="domain" description="Major facilitator superfamily (MFS) profile" evidence="8">
    <location>
        <begin position="31"/>
        <end position="493"/>
    </location>
</feature>
<evidence type="ECO:0000256" key="1">
    <source>
        <dbReference type="ARBA" id="ARBA00004141"/>
    </source>
</evidence>
<dbReference type="OrthoDB" id="5086884at2759"/>